<dbReference type="AlphaFoldDB" id="A0AAD6DHI1"/>
<gene>
    <name evidence="1" type="ORF">N7450_007403</name>
</gene>
<proteinExistence type="predicted"/>
<name>A0AAD6DHI1_9EURO</name>
<reference evidence="1 2" key="1">
    <citation type="journal article" date="2023" name="IMA Fungus">
        <title>Comparative genomic study of the Penicillium genus elucidates a diverse pangenome and 15 lateral gene transfer events.</title>
        <authorList>
            <person name="Petersen C."/>
            <person name="Sorensen T."/>
            <person name="Nielsen M.R."/>
            <person name="Sondergaard T.E."/>
            <person name="Sorensen J.L."/>
            <person name="Fitzpatrick D.A."/>
            <person name="Frisvad J.C."/>
            <person name="Nielsen K.L."/>
        </authorList>
    </citation>
    <scope>NUCLEOTIDE SEQUENCE [LARGE SCALE GENOMIC DNA]</scope>
    <source>
        <strain evidence="1 2">IBT 29057</strain>
    </source>
</reference>
<sequence>MSTLEEALSMRNCLSEYHVYHGSGQNVSITPFINKKMEFGYNKRRQSHREEAEVYEASQRQANEANSYFLHQPKHLFSNPPRLLRRGSDKDGEPICLIYSAPFWDHWNVQFKDNLNEICVPGAFGARSGKAYHQRINARRKMREEEGHKVIPAFEPLSADEAIKLSWSFPFVRPRRYEFQYAGINFTWKGTRDLPVDEKFAKVLLPLNHLKLIATDPKGNRYFIAFYSSAFNPEKYGRLWVFDNMISNLLEQSGGSQMNDYLQNAEEGSASRQESDIRRTRIYELVMATSMCMVLGEWEKRATLYLMLLMLVIAGRNAVIAS</sequence>
<evidence type="ECO:0000313" key="2">
    <source>
        <dbReference type="Proteomes" id="UP001216150"/>
    </source>
</evidence>
<protein>
    <submittedName>
        <fullName evidence="1">Uncharacterized protein</fullName>
    </submittedName>
</protein>
<keyword evidence="2" id="KW-1185">Reference proteome</keyword>
<dbReference type="Proteomes" id="UP001216150">
    <property type="component" value="Unassembled WGS sequence"/>
</dbReference>
<evidence type="ECO:0000313" key="1">
    <source>
        <dbReference type="EMBL" id="KAJ5581102.1"/>
    </source>
</evidence>
<accession>A0AAD6DHI1</accession>
<comment type="caution">
    <text evidence="1">The sequence shown here is derived from an EMBL/GenBank/DDBJ whole genome shotgun (WGS) entry which is preliminary data.</text>
</comment>
<organism evidence="1 2">
    <name type="scientific">Penicillium hetheringtonii</name>
    <dbReference type="NCBI Taxonomy" id="911720"/>
    <lineage>
        <taxon>Eukaryota</taxon>
        <taxon>Fungi</taxon>
        <taxon>Dikarya</taxon>
        <taxon>Ascomycota</taxon>
        <taxon>Pezizomycotina</taxon>
        <taxon>Eurotiomycetes</taxon>
        <taxon>Eurotiomycetidae</taxon>
        <taxon>Eurotiales</taxon>
        <taxon>Aspergillaceae</taxon>
        <taxon>Penicillium</taxon>
    </lineage>
</organism>
<dbReference type="EMBL" id="JAQJAC010000006">
    <property type="protein sequence ID" value="KAJ5581102.1"/>
    <property type="molecule type" value="Genomic_DNA"/>
</dbReference>